<dbReference type="EMBL" id="CM055099">
    <property type="protein sequence ID" value="KAJ7547750.1"/>
    <property type="molecule type" value="Genomic_DNA"/>
</dbReference>
<gene>
    <name evidence="1" type="ORF">O6H91_08G102200</name>
</gene>
<reference evidence="2" key="1">
    <citation type="journal article" date="2024" name="Proc. Natl. Acad. Sci. U.S.A.">
        <title>Extraordinary preservation of gene collinearity over three hundred million years revealed in homosporous lycophytes.</title>
        <authorList>
            <person name="Li C."/>
            <person name="Wickell D."/>
            <person name="Kuo L.Y."/>
            <person name="Chen X."/>
            <person name="Nie B."/>
            <person name="Liao X."/>
            <person name="Peng D."/>
            <person name="Ji J."/>
            <person name="Jenkins J."/>
            <person name="Williams M."/>
            <person name="Shu S."/>
            <person name="Plott C."/>
            <person name="Barry K."/>
            <person name="Rajasekar S."/>
            <person name="Grimwood J."/>
            <person name="Han X."/>
            <person name="Sun S."/>
            <person name="Hou Z."/>
            <person name="He W."/>
            <person name="Dai G."/>
            <person name="Sun C."/>
            <person name="Schmutz J."/>
            <person name="Leebens-Mack J.H."/>
            <person name="Li F.W."/>
            <person name="Wang L."/>
        </authorList>
    </citation>
    <scope>NUCLEOTIDE SEQUENCE [LARGE SCALE GENOMIC DNA]</scope>
    <source>
        <strain evidence="2">cv. PW_Plant_1</strain>
    </source>
</reference>
<accession>A0ACC2D0P4</accession>
<proteinExistence type="predicted"/>
<sequence>MTTQNFFALLGDNENDDPAALIARYSASAAAAVAAEVKSQSKKVQPPARAQQAPANLPSKPLPPAEFVREAQRAQVRGGRGGGRGGRGGGFGERNHDREESYPRGGENGFSSARKNSNLIHSDNNEQRDGGNQGYQRGRGGYRGGGRVGSYAGYGEAPISQEKQESGRDLEGGRGRGRGSGRGRGRGFSRDEDDQSREREYDRRSGSGRGYEVKREGAGRFNWGSESDQQPLKEDLSEVSTSKEENHETQMEQKVEEPMKVETSDENGQQKAQEEEDKEMTLDEYEKVLEEKRKALAALKSQERRVDVDKSFQTMQLMDRKSEEDIFIKLNLDKEKGKKKEVAEKEDRTKKPADGETYYGAGNGRGRGRGRGRGGLRGSIFSPGQVSAPRIEDPGQFPTLGAN</sequence>
<comment type="caution">
    <text evidence="1">The sequence shown here is derived from an EMBL/GenBank/DDBJ whole genome shotgun (WGS) entry which is preliminary data.</text>
</comment>
<organism evidence="1 2">
    <name type="scientific">Diphasiastrum complanatum</name>
    <name type="common">Issler's clubmoss</name>
    <name type="synonym">Lycopodium complanatum</name>
    <dbReference type="NCBI Taxonomy" id="34168"/>
    <lineage>
        <taxon>Eukaryota</taxon>
        <taxon>Viridiplantae</taxon>
        <taxon>Streptophyta</taxon>
        <taxon>Embryophyta</taxon>
        <taxon>Tracheophyta</taxon>
        <taxon>Lycopodiopsida</taxon>
        <taxon>Lycopodiales</taxon>
        <taxon>Lycopodiaceae</taxon>
        <taxon>Lycopodioideae</taxon>
        <taxon>Diphasiastrum</taxon>
    </lineage>
</organism>
<keyword evidence="2" id="KW-1185">Reference proteome</keyword>
<name>A0ACC2D0P4_DIPCM</name>
<dbReference type="Proteomes" id="UP001162992">
    <property type="component" value="Chromosome 8"/>
</dbReference>
<protein>
    <submittedName>
        <fullName evidence="1">Uncharacterized protein</fullName>
    </submittedName>
</protein>
<evidence type="ECO:0000313" key="1">
    <source>
        <dbReference type="EMBL" id="KAJ7547750.1"/>
    </source>
</evidence>
<evidence type="ECO:0000313" key="2">
    <source>
        <dbReference type="Proteomes" id="UP001162992"/>
    </source>
</evidence>